<sequence length="158" mass="17226">MAAELPNVSQDLVWGIVSTNNAFLVKRRSLGKTANFSRDPLNLKNVHSRKHAGFAHDKAIGVQSGEKGAIQVISKKVQKAQQPAEGLNVVTFGSGTSTRKTYKAVANLAARRSYRSDLRQAAVERVSALRRAERPVKPEPERKLRGNKAKKAAAAEEV</sequence>
<gene>
    <name evidence="6" type="ORF">SODALDRAFT_277202</name>
</gene>
<dbReference type="GO" id="GO:0005840">
    <property type="term" value="C:ribosome"/>
    <property type="evidence" value="ECO:0007669"/>
    <property type="project" value="UniProtKB-KW"/>
</dbReference>
<evidence type="ECO:0000256" key="4">
    <source>
        <dbReference type="SAM" id="MobiDB-lite"/>
    </source>
</evidence>
<dbReference type="PANTHER" id="PTHR10544">
    <property type="entry name" value="60S RIBOSOMAL PROTEIN L28"/>
    <property type="match status" value="1"/>
</dbReference>
<evidence type="ECO:0000256" key="2">
    <source>
        <dbReference type="ARBA" id="ARBA00022980"/>
    </source>
</evidence>
<organism evidence="6 7">
    <name type="scientific">Sodiomyces alkalinus (strain CBS 110278 / VKM F-3762 / F11)</name>
    <name type="common">Alkaliphilic filamentous fungus</name>
    <dbReference type="NCBI Taxonomy" id="1314773"/>
    <lineage>
        <taxon>Eukaryota</taxon>
        <taxon>Fungi</taxon>
        <taxon>Dikarya</taxon>
        <taxon>Ascomycota</taxon>
        <taxon>Pezizomycotina</taxon>
        <taxon>Sordariomycetes</taxon>
        <taxon>Hypocreomycetidae</taxon>
        <taxon>Glomerellales</taxon>
        <taxon>Plectosphaerellaceae</taxon>
        <taxon>Sodiomyces</taxon>
    </lineage>
</organism>
<keyword evidence="3" id="KW-0687">Ribonucleoprotein</keyword>
<dbReference type="InterPro" id="IPR002672">
    <property type="entry name" value="Ribosomal_eL28"/>
</dbReference>
<evidence type="ECO:0000256" key="1">
    <source>
        <dbReference type="ARBA" id="ARBA00007926"/>
    </source>
</evidence>
<evidence type="ECO:0000313" key="7">
    <source>
        <dbReference type="Proteomes" id="UP000272025"/>
    </source>
</evidence>
<dbReference type="OrthoDB" id="338850at2759"/>
<dbReference type="Pfam" id="PF01778">
    <property type="entry name" value="Ribosomal_L28e"/>
    <property type="match status" value="1"/>
</dbReference>
<comment type="similarity">
    <text evidence="1">Belongs to the eukaryotic ribosomal protein eL28 family.</text>
</comment>
<dbReference type="Gene3D" id="3.30.390.110">
    <property type="match status" value="1"/>
</dbReference>
<dbReference type="RefSeq" id="XP_028466624.1">
    <property type="nucleotide sequence ID" value="XM_028608048.1"/>
</dbReference>
<dbReference type="GO" id="GO:0006412">
    <property type="term" value="P:translation"/>
    <property type="evidence" value="ECO:0007669"/>
    <property type="project" value="InterPro"/>
</dbReference>
<dbReference type="InterPro" id="IPR029004">
    <property type="entry name" value="Ribosomal_eL28/Mak16"/>
</dbReference>
<dbReference type="EMBL" id="ML119055">
    <property type="protein sequence ID" value="ROT38818.1"/>
    <property type="molecule type" value="Genomic_DNA"/>
</dbReference>
<dbReference type="STRING" id="1314773.A0A3N2PWE3"/>
<name>A0A3N2PWE3_SODAK</name>
<keyword evidence="2 6" id="KW-0689">Ribosomal protein</keyword>
<dbReference type="Proteomes" id="UP000272025">
    <property type="component" value="Unassembled WGS sequence"/>
</dbReference>
<feature type="region of interest" description="Disordered" evidence="4">
    <location>
        <begin position="127"/>
        <end position="158"/>
    </location>
</feature>
<reference evidence="6 7" key="1">
    <citation type="journal article" date="2018" name="Mol. Ecol.">
        <title>The obligate alkalophilic soda-lake fungus Sodiomyces alkalinus has shifted to a protein diet.</title>
        <authorList>
            <person name="Grum-Grzhimaylo A.A."/>
            <person name="Falkoski D.L."/>
            <person name="van den Heuvel J."/>
            <person name="Valero-Jimenez C.A."/>
            <person name="Min B."/>
            <person name="Choi I.G."/>
            <person name="Lipzen A."/>
            <person name="Daum C.G."/>
            <person name="Aanen D.K."/>
            <person name="Tsang A."/>
            <person name="Henrissat B."/>
            <person name="Bilanenko E.N."/>
            <person name="de Vries R.P."/>
            <person name="van Kan J.A.L."/>
            <person name="Grigoriev I.V."/>
            <person name="Debets A.J.M."/>
        </authorList>
    </citation>
    <scope>NUCLEOTIDE SEQUENCE [LARGE SCALE GENOMIC DNA]</scope>
    <source>
        <strain evidence="6 7">F11</strain>
    </source>
</reference>
<evidence type="ECO:0000313" key="6">
    <source>
        <dbReference type="EMBL" id="ROT38818.1"/>
    </source>
</evidence>
<dbReference type="GeneID" id="39576526"/>
<keyword evidence="7" id="KW-1185">Reference proteome</keyword>
<feature type="compositionally biased region" description="Basic and acidic residues" evidence="4">
    <location>
        <begin position="130"/>
        <end position="144"/>
    </location>
</feature>
<accession>A0A3N2PWE3</accession>
<dbReference type="GO" id="GO:0003735">
    <property type="term" value="F:structural constituent of ribosome"/>
    <property type="evidence" value="ECO:0007669"/>
    <property type="project" value="InterPro"/>
</dbReference>
<dbReference type="AlphaFoldDB" id="A0A3N2PWE3"/>
<feature type="domain" description="Ribosomal eL28/Mak16" evidence="5">
    <location>
        <begin position="12"/>
        <end position="131"/>
    </location>
</feature>
<dbReference type="GO" id="GO:1990904">
    <property type="term" value="C:ribonucleoprotein complex"/>
    <property type="evidence" value="ECO:0007669"/>
    <property type="project" value="UniProtKB-KW"/>
</dbReference>
<protein>
    <submittedName>
        <fullName evidence="6">60S ribosomal protein L28</fullName>
    </submittedName>
</protein>
<evidence type="ECO:0000259" key="5">
    <source>
        <dbReference type="Pfam" id="PF01778"/>
    </source>
</evidence>
<proteinExistence type="inferred from homology"/>
<evidence type="ECO:0000256" key="3">
    <source>
        <dbReference type="ARBA" id="ARBA00023274"/>
    </source>
</evidence>